<protein>
    <recommendedName>
        <fullName evidence="5">Patatin</fullName>
        <ecNumber evidence="5">3.1.1.-</ecNumber>
    </recommendedName>
</protein>
<evidence type="ECO:0000256" key="4">
    <source>
        <dbReference type="PROSITE-ProRule" id="PRU01161"/>
    </source>
</evidence>
<evidence type="ECO:0000256" key="1">
    <source>
        <dbReference type="ARBA" id="ARBA00010240"/>
    </source>
</evidence>
<dbReference type="AlphaFoldDB" id="A0A7N2MRG1"/>
<sequence length="301" mass="33570">MLTVTALLTTPDENNCNRPLFAAKDIKPFYLQHCPEIFPQNNRGMFGSIANIFSGPKYDGKHLHSIINEKLGEPRLRSTLTNLRNTDCPWNARLSDICIGSSAAPTYLPAHRFKNHDREFNLVDGGVAANNPVIEDNPDFLSIKPMDYQPMDHYRRFLVISLGTGSPKLKLYDADMAAKWGTLGWLIHGDSTPLVDVFMQASGDMVDIHLSVVFRALRSEENYLRIQGDTLTAAEASVDISTKENSEKLVHFGENLLKKPVTWVNLETGQAEEIKNCGPDATNEKALIKYGKTCKCTTLLC</sequence>
<dbReference type="GO" id="GO:0004620">
    <property type="term" value="F:phospholipase activity"/>
    <property type="evidence" value="ECO:0007669"/>
    <property type="project" value="TreeGrafter"/>
</dbReference>
<dbReference type="PROSITE" id="PS51635">
    <property type="entry name" value="PNPLA"/>
    <property type="match status" value="1"/>
</dbReference>
<dbReference type="Gene3D" id="3.40.1090.10">
    <property type="entry name" value="Cytosolic phospholipase A2 catalytic domain"/>
    <property type="match status" value="2"/>
</dbReference>
<dbReference type="GO" id="GO:0016042">
    <property type="term" value="P:lipid catabolic process"/>
    <property type="evidence" value="ECO:0007669"/>
    <property type="project" value="UniProtKB-KW"/>
</dbReference>
<reference evidence="7" key="2">
    <citation type="submission" date="2021-01" db="UniProtKB">
        <authorList>
            <consortium name="EnsemblPlants"/>
        </authorList>
    </citation>
    <scope>IDENTIFICATION</scope>
</reference>
<evidence type="ECO:0000256" key="2">
    <source>
        <dbReference type="ARBA" id="ARBA00022963"/>
    </source>
</evidence>
<proteinExistence type="inferred from homology"/>
<organism evidence="7 8">
    <name type="scientific">Quercus lobata</name>
    <name type="common">Valley oak</name>
    <dbReference type="NCBI Taxonomy" id="97700"/>
    <lineage>
        <taxon>Eukaryota</taxon>
        <taxon>Viridiplantae</taxon>
        <taxon>Streptophyta</taxon>
        <taxon>Embryophyta</taxon>
        <taxon>Tracheophyta</taxon>
        <taxon>Spermatophyta</taxon>
        <taxon>Magnoliopsida</taxon>
        <taxon>eudicotyledons</taxon>
        <taxon>Gunneridae</taxon>
        <taxon>Pentapetalae</taxon>
        <taxon>rosids</taxon>
        <taxon>fabids</taxon>
        <taxon>Fagales</taxon>
        <taxon>Fagaceae</taxon>
        <taxon>Quercus</taxon>
    </lineage>
</organism>
<dbReference type="PANTHER" id="PTHR32176">
    <property type="entry name" value="XYLOSE ISOMERASE"/>
    <property type="match status" value="1"/>
</dbReference>
<dbReference type="InterPro" id="IPR016035">
    <property type="entry name" value="Acyl_Trfase/lysoPLipase"/>
</dbReference>
<evidence type="ECO:0000313" key="7">
    <source>
        <dbReference type="EnsemblPlants" id="QL10p034829:mrna"/>
    </source>
</evidence>
<keyword evidence="3 5" id="KW-0443">Lipid metabolism</keyword>
<dbReference type="PANTHER" id="PTHR32176:SF92">
    <property type="entry name" value="XYLOSE ISOMERASE"/>
    <property type="match status" value="1"/>
</dbReference>
<keyword evidence="5" id="KW-0378">Hydrolase</keyword>
<dbReference type="EMBL" id="LRBV02000010">
    <property type="status" value="NOT_ANNOTATED_CDS"/>
    <property type="molecule type" value="Genomic_DNA"/>
</dbReference>
<comment type="caution">
    <text evidence="4">Lacks conserved residue(s) required for the propagation of feature annotation.</text>
</comment>
<evidence type="ECO:0000259" key="6">
    <source>
        <dbReference type="PROSITE" id="PS51635"/>
    </source>
</evidence>
<feature type="short sequence motif" description="DGA/G" evidence="4">
    <location>
        <begin position="124"/>
        <end position="126"/>
    </location>
</feature>
<comment type="domain">
    <text evidence="5">The nitrogen atoms of the two glycine residues in the GGXR motif define the oxyanion hole, and stabilize the oxyanion that forms during the nucleophilic attack by the catalytic serine during substrate cleavage.</text>
</comment>
<dbReference type="EnsemblPlants" id="QL10p034829:mrna">
    <property type="protein sequence ID" value="QL10p034829:mrna"/>
    <property type="gene ID" value="QL10p034829"/>
</dbReference>
<dbReference type="InParanoid" id="A0A7N2MRG1"/>
<evidence type="ECO:0000256" key="5">
    <source>
        <dbReference type="RuleBase" id="RU361262"/>
    </source>
</evidence>
<comment type="similarity">
    <text evidence="1 5">Belongs to the patatin family.</text>
</comment>
<dbReference type="InterPro" id="IPR002641">
    <property type="entry name" value="PNPLA_dom"/>
</dbReference>
<dbReference type="EC" id="3.1.1.-" evidence="5"/>
<evidence type="ECO:0000313" key="8">
    <source>
        <dbReference type="Proteomes" id="UP000594261"/>
    </source>
</evidence>
<dbReference type="SUPFAM" id="SSF52151">
    <property type="entry name" value="FabD/lysophospholipase-like"/>
    <property type="match status" value="1"/>
</dbReference>
<comment type="function">
    <text evidence="5">Lipolytic acyl hydrolase (LAH).</text>
</comment>
<dbReference type="Gramene" id="QL10p034829:mrna">
    <property type="protein sequence ID" value="QL10p034829:mrna"/>
    <property type="gene ID" value="QL10p034829"/>
</dbReference>
<accession>A0A7N2MRG1</accession>
<dbReference type="GO" id="GO:0047372">
    <property type="term" value="F:monoacylglycerol lipase activity"/>
    <property type="evidence" value="ECO:0007669"/>
    <property type="project" value="TreeGrafter"/>
</dbReference>
<feature type="domain" description="PNPLA" evidence="6">
    <location>
        <begin position="1"/>
        <end position="137"/>
    </location>
</feature>
<keyword evidence="2 5" id="KW-0442">Lipid degradation</keyword>
<evidence type="ECO:0000256" key="3">
    <source>
        <dbReference type="ARBA" id="ARBA00023098"/>
    </source>
</evidence>
<dbReference type="Pfam" id="PF01734">
    <property type="entry name" value="Patatin"/>
    <property type="match status" value="1"/>
</dbReference>
<dbReference type="Proteomes" id="UP000594261">
    <property type="component" value="Chromosome 10"/>
</dbReference>
<keyword evidence="8" id="KW-1185">Reference proteome</keyword>
<name>A0A7N2MRG1_QUELO</name>
<reference evidence="7 8" key="1">
    <citation type="journal article" date="2016" name="G3 (Bethesda)">
        <title>First Draft Assembly and Annotation of the Genome of a California Endemic Oak Quercus lobata Nee (Fagaceae).</title>
        <authorList>
            <person name="Sork V.L."/>
            <person name="Fitz-Gibbon S.T."/>
            <person name="Puiu D."/>
            <person name="Crepeau M."/>
            <person name="Gugger P.F."/>
            <person name="Sherman R."/>
            <person name="Stevens K."/>
            <person name="Langley C.H."/>
            <person name="Pellegrini M."/>
            <person name="Salzberg S.L."/>
        </authorList>
    </citation>
    <scope>NUCLEOTIDE SEQUENCE [LARGE SCALE GENOMIC DNA]</scope>
    <source>
        <strain evidence="7 8">cv. SW786</strain>
    </source>
</reference>